<sequence length="179" mass="20674">MAASRFKSEMFTADKFVESAGTVLFRLSTREICILHLIQRDEYVLPKGRRNLGESRQATAIRETTEETGVPCYLLPVDLVSRVCPAIETEDVPDEPRLFKGACEPIALQQRRIGDGEVKLIWWFVAAVNEREPLGRHEEHNFEVEFYSYDEVLRKLTFEDDRELVNRAIHLVNATHHCD</sequence>
<dbReference type="InterPro" id="IPR015797">
    <property type="entry name" value="NUDIX_hydrolase-like_dom_sf"/>
</dbReference>
<dbReference type="Pfam" id="PF00293">
    <property type="entry name" value="NUDIX"/>
    <property type="match status" value="1"/>
</dbReference>
<feature type="domain" description="Nudix hydrolase" evidence="2">
    <location>
        <begin position="15"/>
        <end position="169"/>
    </location>
</feature>
<dbReference type="OrthoDB" id="10259236at2759"/>
<dbReference type="InParanoid" id="G9MXR4"/>
<dbReference type="eggNOG" id="ENOG502S6AN">
    <property type="taxonomic scope" value="Eukaryota"/>
</dbReference>
<keyword evidence="4" id="KW-1185">Reference proteome</keyword>
<dbReference type="PANTHER" id="PTHR21340:SF0">
    <property type="entry name" value="BIS(5'-NUCLEOSYL)-TETRAPHOSPHATASE [ASYMMETRICAL]"/>
    <property type="match status" value="1"/>
</dbReference>
<dbReference type="PROSITE" id="PS51462">
    <property type="entry name" value="NUDIX"/>
    <property type="match status" value="1"/>
</dbReference>
<dbReference type="Gene3D" id="3.90.79.10">
    <property type="entry name" value="Nucleoside Triphosphate Pyrophosphohydrolase"/>
    <property type="match status" value="1"/>
</dbReference>
<keyword evidence="1" id="KW-0378">Hydrolase</keyword>
<dbReference type="HOGENOM" id="CLU_037162_2_2_1"/>
<dbReference type="EMBL" id="ABDF02000078">
    <property type="protein sequence ID" value="EHK20675.1"/>
    <property type="molecule type" value="Genomic_DNA"/>
</dbReference>
<accession>G9MXR4</accession>
<evidence type="ECO:0000259" key="2">
    <source>
        <dbReference type="PROSITE" id="PS51462"/>
    </source>
</evidence>
<gene>
    <name evidence="3" type="ORF">TRIVIDRAFT_216314</name>
</gene>
<name>G9MXR4_HYPVG</name>
<reference evidence="3 4" key="1">
    <citation type="journal article" date="2011" name="Genome Biol.">
        <title>Comparative genome sequence analysis underscores mycoparasitism as the ancestral life style of Trichoderma.</title>
        <authorList>
            <person name="Kubicek C.P."/>
            <person name="Herrera-Estrella A."/>
            <person name="Seidl-Seiboth V."/>
            <person name="Martinez D.A."/>
            <person name="Druzhinina I.S."/>
            <person name="Thon M."/>
            <person name="Zeilinger S."/>
            <person name="Casas-Flores S."/>
            <person name="Horwitz B.A."/>
            <person name="Mukherjee P.K."/>
            <person name="Mukherjee M."/>
            <person name="Kredics L."/>
            <person name="Alcaraz L.D."/>
            <person name="Aerts A."/>
            <person name="Antal Z."/>
            <person name="Atanasova L."/>
            <person name="Cervantes-Badillo M.G."/>
            <person name="Challacombe J."/>
            <person name="Chertkov O."/>
            <person name="McCluskey K."/>
            <person name="Coulpier F."/>
            <person name="Deshpande N."/>
            <person name="von Doehren H."/>
            <person name="Ebbole D.J."/>
            <person name="Esquivel-Naranjo E.U."/>
            <person name="Fekete E."/>
            <person name="Flipphi M."/>
            <person name="Glaser F."/>
            <person name="Gomez-Rodriguez E.Y."/>
            <person name="Gruber S."/>
            <person name="Han C."/>
            <person name="Henrissat B."/>
            <person name="Hermosa R."/>
            <person name="Hernandez-Onate M."/>
            <person name="Karaffa L."/>
            <person name="Kosti I."/>
            <person name="Le Crom S."/>
            <person name="Lindquist E."/>
            <person name="Lucas S."/>
            <person name="Luebeck M."/>
            <person name="Luebeck P.S."/>
            <person name="Margeot A."/>
            <person name="Metz B."/>
            <person name="Misra M."/>
            <person name="Nevalainen H."/>
            <person name="Omann M."/>
            <person name="Packer N."/>
            <person name="Perrone G."/>
            <person name="Uresti-Rivera E.E."/>
            <person name="Salamov A."/>
            <person name="Schmoll M."/>
            <person name="Seiboth B."/>
            <person name="Shapiro H."/>
            <person name="Sukno S."/>
            <person name="Tamayo-Ramos J.A."/>
            <person name="Tisch D."/>
            <person name="Wiest A."/>
            <person name="Wilkinson H.H."/>
            <person name="Zhang M."/>
            <person name="Coutinho P.M."/>
            <person name="Kenerley C.M."/>
            <person name="Monte E."/>
            <person name="Baker S.E."/>
            <person name="Grigoriev I.V."/>
        </authorList>
    </citation>
    <scope>NUCLEOTIDE SEQUENCE [LARGE SCALE GENOMIC DNA]</scope>
    <source>
        <strain evidence="4">Gv29-8 / FGSC 10586</strain>
    </source>
</reference>
<dbReference type="GeneID" id="25791091"/>
<dbReference type="SUPFAM" id="SSF55811">
    <property type="entry name" value="Nudix"/>
    <property type="match status" value="1"/>
</dbReference>
<evidence type="ECO:0000256" key="1">
    <source>
        <dbReference type="ARBA" id="ARBA00022801"/>
    </source>
</evidence>
<dbReference type="AlphaFoldDB" id="G9MXR4"/>
<dbReference type="GO" id="GO:0006754">
    <property type="term" value="P:ATP biosynthetic process"/>
    <property type="evidence" value="ECO:0007669"/>
    <property type="project" value="TreeGrafter"/>
</dbReference>
<dbReference type="InterPro" id="IPR000086">
    <property type="entry name" value="NUDIX_hydrolase_dom"/>
</dbReference>
<evidence type="ECO:0000313" key="4">
    <source>
        <dbReference type="Proteomes" id="UP000007115"/>
    </source>
</evidence>
<dbReference type="OMA" id="KIIWWYI"/>
<dbReference type="GO" id="GO:0004081">
    <property type="term" value="F:bis(5'-nucleosyl)-tetraphosphatase (asymmetrical) activity"/>
    <property type="evidence" value="ECO:0007669"/>
    <property type="project" value="TreeGrafter"/>
</dbReference>
<protein>
    <recommendedName>
        <fullName evidence="2">Nudix hydrolase domain-containing protein</fullName>
    </recommendedName>
</protein>
<comment type="caution">
    <text evidence="3">The sequence shown here is derived from an EMBL/GenBank/DDBJ whole genome shotgun (WGS) entry which is preliminary data.</text>
</comment>
<organism evidence="3 4">
    <name type="scientific">Hypocrea virens (strain Gv29-8 / FGSC 10586)</name>
    <name type="common">Gliocladium virens</name>
    <name type="synonym">Trichoderma virens</name>
    <dbReference type="NCBI Taxonomy" id="413071"/>
    <lineage>
        <taxon>Eukaryota</taxon>
        <taxon>Fungi</taxon>
        <taxon>Dikarya</taxon>
        <taxon>Ascomycota</taxon>
        <taxon>Pezizomycotina</taxon>
        <taxon>Sordariomycetes</taxon>
        <taxon>Hypocreomycetidae</taxon>
        <taxon>Hypocreales</taxon>
        <taxon>Hypocreaceae</taxon>
        <taxon>Trichoderma</taxon>
    </lineage>
</organism>
<dbReference type="InterPro" id="IPR020084">
    <property type="entry name" value="NUDIX_hydrolase_CS"/>
</dbReference>
<dbReference type="PROSITE" id="PS00893">
    <property type="entry name" value="NUDIX_BOX"/>
    <property type="match status" value="1"/>
</dbReference>
<dbReference type="PANTHER" id="PTHR21340">
    <property type="entry name" value="DIADENOSINE 5,5-P1,P4-TETRAPHOSPHATE PYROPHOSPHOHYDROLASE MUTT"/>
    <property type="match status" value="1"/>
</dbReference>
<dbReference type="Proteomes" id="UP000007115">
    <property type="component" value="Unassembled WGS sequence"/>
</dbReference>
<dbReference type="VEuPathDB" id="FungiDB:TRIVIDRAFT_216314"/>
<dbReference type="InterPro" id="IPR051325">
    <property type="entry name" value="Nudix_hydrolase_domain"/>
</dbReference>
<proteinExistence type="predicted"/>
<evidence type="ECO:0000313" key="3">
    <source>
        <dbReference type="EMBL" id="EHK20675.1"/>
    </source>
</evidence>
<dbReference type="RefSeq" id="XP_013954870.1">
    <property type="nucleotide sequence ID" value="XM_014099395.1"/>
</dbReference>
<dbReference type="GO" id="GO:0006167">
    <property type="term" value="P:AMP biosynthetic process"/>
    <property type="evidence" value="ECO:0007669"/>
    <property type="project" value="TreeGrafter"/>
</dbReference>